<organism evidence="1">
    <name type="scientific">Arion vulgaris</name>
    <dbReference type="NCBI Taxonomy" id="1028688"/>
    <lineage>
        <taxon>Eukaryota</taxon>
        <taxon>Metazoa</taxon>
        <taxon>Spiralia</taxon>
        <taxon>Lophotrochozoa</taxon>
        <taxon>Mollusca</taxon>
        <taxon>Gastropoda</taxon>
        <taxon>Heterobranchia</taxon>
        <taxon>Euthyneura</taxon>
        <taxon>Panpulmonata</taxon>
        <taxon>Eupulmonata</taxon>
        <taxon>Stylommatophora</taxon>
        <taxon>Helicina</taxon>
        <taxon>Arionoidea</taxon>
        <taxon>Arionidae</taxon>
        <taxon>Arion</taxon>
    </lineage>
</organism>
<dbReference type="AlphaFoldDB" id="A0A0B7C1D9"/>
<dbReference type="EMBL" id="HACG01052152">
    <property type="protein sequence ID" value="CEK99023.1"/>
    <property type="molecule type" value="Transcribed_RNA"/>
</dbReference>
<name>A0A0B7C1D9_9EUPU</name>
<proteinExistence type="predicted"/>
<feature type="non-terminal residue" evidence="1">
    <location>
        <position position="1"/>
    </location>
</feature>
<gene>
    <name evidence="1" type="primary">ORF220220</name>
</gene>
<accession>A0A0B7C1D9</accession>
<reference evidence="1" key="1">
    <citation type="submission" date="2014-12" db="EMBL/GenBank/DDBJ databases">
        <title>Insight into the proteome of Arion vulgaris.</title>
        <authorList>
            <person name="Aradska J."/>
            <person name="Bulat T."/>
            <person name="Smidak R."/>
            <person name="Sarate P."/>
            <person name="Gangsoo J."/>
            <person name="Sialana F."/>
            <person name="Bilban M."/>
            <person name="Lubec G."/>
        </authorList>
    </citation>
    <scope>NUCLEOTIDE SEQUENCE</scope>
    <source>
        <tissue evidence="1">Skin</tissue>
    </source>
</reference>
<evidence type="ECO:0000313" key="1">
    <source>
        <dbReference type="EMBL" id="CEK99023.1"/>
    </source>
</evidence>
<sequence>ISPKTTAGIAMQNITALALANVNTKRNGWHMQKYLSKAMPTMMYAENGTVDVIRNMYVLHAMS</sequence>
<protein>
    <submittedName>
        <fullName evidence="1">Uncharacterized protein</fullName>
    </submittedName>
</protein>